<protein>
    <recommendedName>
        <fullName evidence="3">SHOCT domain-containing protein</fullName>
    </recommendedName>
</protein>
<keyword evidence="1" id="KW-0472">Membrane</keyword>
<proteinExistence type="predicted"/>
<feature type="transmembrane region" description="Helical" evidence="1">
    <location>
        <begin position="47"/>
        <end position="73"/>
    </location>
</feature>
<reference evidence="2" key="1">
    <citation type="journal article" date="2015" name="Nature">
        <title>Complex archaea that bridge the gap between prokaryotes and eukaryotes.</title>
        <authorList>
            <person name="Spang A."/>
            <person name="Saw J.H."/>
            <person name="Jorgensen S.L."/>
            <person name="Zaremba-Niedzwiedzka K."/>
            <person name="Martijn J."/>
            <person name="Lind A.E."/>
            <person name="van Eijk R."/>
            <person name="Schleper C."/>
            <person name="Guy L."/>
            <person name="Ettema T.J."/>
        </authorList>
    </citation>
    <scope>NUCLEOTIDE SEQUENCE</scope>
</reference>
<evidence type="ECO:0008006" key="3">
    <source>
        <dbReference type="Google" id="ProtNLM"/>
    </source>
</evidence>
<evidence type="ECO:0000313" key="2">
    <source>
        <dbReference type="EMBL" id="KKK87276.1"/>
    </source>
</evidence>
<gene>
    <name evidence="2" type="ORF">LCGC14_2754850</name>
</gene>
<name>A0A0F9BSB6_9ZZZZ</name>
<keyword evidence="1" id="KW-0812">Transmembrane</keyword>
<sequence length="121" mass="12688">MKTMAFVTGLAAWTATIGTTAIAQTAEPLGRAVPVYYGHDMMWGAGQWGGFGMVLGPTLMVVVLVGIIAVLIYGLRLLTAPGMGGGPLSGHDRALATLKERFAKGEIDVTDFEIGKKHLAD</sequence>
<comment type="caution">
    <text evidence="2">The sequence shown here is derived from an EMBL/GenBank/DDBJ whole genome shotgun (WGS) entry which is preliminary data.</text>
</comment>
<dbReference type="AlphaFoldDB" id="A0A0F9BSB6"/>
<accession>A0A0F9BSB6</accession>
<dbReference type="EMBL" id="LAZR01050475">
    <property type="protein sequence ID" value="KKK87276.1"/>
    <property type="molecule type" value="Genomic_DNA"/>
</dbReference>
<keyword evidence="1" id="KW-1133">Transmembrane helix</keyword>
<evidence type="ECO:0000256" key="1">
    <source>
        <dbReference type="SAM" id="Phobius"/>
    </source>
</evidence>
<organism evidence="2">
    <name type="scientific">marine sediment metagenome</name>
    <dbReference type="NCBI Taxonomy" id="412755"/>
    <lineage>
        <taxon>unclassified sequences</taxon>
        <taxon>metagenomes</taxon>
        <taxon>ecological metagenomes</taxon>
    </lineage>
</organism>